<dbReference type="Proteomes" id="UP001286456">
    <property type="component" value="Unassembled WGS sequence"/>
</dbReference>
<reference evidence="2" key="2">
    <citation type="submission" date="2023-06" db="EMBL/GenBank/DDBJ databases">
        <authorList>
            <consortium name="Lawrence Berkeley National Laboratory"/>
            <person name="Haridas S."/>
            <person name="Hensen N."/>
            <person name="Bonometti L."/>
            <person name="Westerberg I."/>
            <person name="Brannstrom I.O."/>
            <person name="Guillou S."/>
            <person name="Cros-Aarteil S."/>
            <person name="Calhoun S."/>
            <person name="Kuo A."/>
            <person name="Mondo S."/>
            <person name="Pangilinan J."/>
            <person name="Riley R."/>
            <person name="Labutti K."/>
            <person name="Andreopoulos B."/>
            <person name="Lipzen A."/>
            <person name="Chen C."/>
            <person name="Yanf M."/>
            <person name="Daum C."/>
            <person name="Ng V."/>
            <person name="Clum A."/>
            <person name="Steindorff A."/>
            <person name="Ohm R."/>
            <person name="Martin F."/>
            <person name="Silar P."/>
            <person name="Natvig D."/>
            <person name="Lalanne C."/>
            <person name="Gautier V."/>
            <person name="Ament-Velasquez S.L."/>
            <person name="Kruys A."/>
            <person name="Hutchinson M.I."/>
            <person name="Powell A.J."/>
            <person name="Barry K."/>
            <person name="Miller A.N."/>
            <person name="Grigoriev I.V."/>
            <person name="Debuchy R."/>
            <person name="Gladieux P."/>
            <person name="Thoren M.H."/>
            <person name="Johannesson H."/>
        </authorList>
    </citation>
    <scope>NUCLEOTIDE SEQUENCE</scope>
    <source>
        <strain evidence="2">SMH4131-1</strain>
    </source>
</reference>
<evidence type="ECO:0000313" key="2">
    <source>
        <dbReference type="EMBL" id="KAK3317255.1"/>
    </source>
</evidence>
<dbReference type="EMBL" id="JAUEPO010000007">
    <property type="protein sequence ID" value="KAK3317255.1"/>
    <property type="molecule type" value="Genomic_DNA"/>
</dbReference>
<feature type="region of interest" description="Disordered" evidence="1">
    <location>
        <begin position="159"/>
        <end position="206"/>
    </location>
</feature>
<accession>A0AAE0M318</accession>
<feature type="compositionally biased region" description="Basic and acidic residues" evidence="1">
    <location>
        <begin position="188"/>
        <end position="206"/>
    </location>
</feature>
<gene>
    <name evidence="2" type="ORF">B0T19DRAFT_288218</name>
</gene>
<comment type="caution">
    <text evidence="2">The sequence shown here is derived from an EMBL/GenBank/DDBJ whole genome shotgun (WGS) entry which is preliminary data.</text>
</comment>
<organism evidence="2 3">
    <name type="scientific">Cercophora scortea</name>
    <dbReference type="NCBI Taxonomy" id="314031"/>
    <lineage>
        <taxon>Eukaryota</taxon>
        <taxon>Fungi</taxon>
        <taxon>Dikarya</taxon>
        <taxon>Ascomycota</taxon>
        <taxon>Pezizomycotina</taxon>
        <taxon>Sordariomycetes</taxon>
        <taxon>Sordariomycetidae</taxon>
        <taxon>Sordariales</taxon>
        <taxon>Lasiosphaeriaceae</taxon>
        <taxon>Cercophora</taxon>
    </lineage>
</organism>
<proteinExistence type="predicted"/>
<dbReference type="AlphaFoldDB" id="A0AAE0M318"/>
<evidence type="ECO:0000256" key="1">
    <source>
        <dbReference type="SAM" id="MobiDB-lite"/>
    </source>
</evidence>
<keyword evidence="3" id="KW-1185">Reference proteome</keyword>
<name>A0AAE0M318_9PEZI</name>
<protein>
    <submittedName>
        <fullName evidence="2">Uncharacterized protein</fullName>
    </submittedName>
</protein>
<reference evidence="2" key="1">
    <citation type="journal article" date="2023" name="Mol. Phylogenet. Evol.">
        <title>Genome-scale phylogeny and comparative genomics of the fungal order Sordariales.</title>
        <authorList>
            <person name="Hensen N."/>
            <person name="Bonometti L."/>
            <person name="Westerberg I."/>
            <person name="Brannstrom I.O."/>
            <person name="Guillou S."/>
            <person name="Cros-Aarteil S."/>
            <person name="Calhoun S."/>
            <person name="Haridas S."/>
            <person name="Kuo A."/>
            <person name="Mondo S."/>
            <person name="Pangilinan J."/>
            <person name="Riley R."/>
            <person name="LaButti K."/>
            <person name="Andreopoulos B."/>
            <person name="Lipzen A."/>
            <person name="Chen C."/>
            <person name="Yan M."/>
            <person name="Daum C."/>
            <person name="Ng V."/>
            <person name="Clum A."/>
            <person name="Steindorff A."/>
            <person name="Ohm R.A."/>
            <person name="Martin F."/>
            <person name="Silar P."/>
            <person name="Natvig D.O."/>
            <person name="Lalanne C."/>
            <person name="Gautier V."/>
            <person name="Ament-Velasquez S.L."/>
            <person name="Kruys A."/>
            <person name="Hutchinson M.I."/>
            <person name="Powell A.J."/>
            <person name="Barry K."/>
            <person name="Miller A.N."/>
            <person name="Grigoriev I.V."/>
            <person name="Debuchy R."/>
            <person name="Gladieux P."/>
            <person name="Hiltunen Thoren M."/>
            <person name="Johannesson H."/>
        </authorList>
    </citation>
    <scope>NUCLEOTIDE SEQUENCE</scope>
    <source>
        <strain evidence="2">SMH4131-1</strain>
    </source>
</reference>
<evidence type="ECO:0000313" key="3">
    <source>
        <dbReference type="Proteomes" id="UP001286456"/>
    </source>
</evidence>
<sequence>MALLSVSASWTLSCLLPRFSSFRFGFGFGFWWWKPSASDQRIILVTHILLRGPLSSDWWGVLGLGGRPGTAVIPKRRGPHWTSRVAIHRQMREEIPSILVVSHLRDVSGLYLSVGFHHAAHRRIRPSASAGWYPLGEPFRFQSPGAAICTNSPGQFWGKRDLKGARRSSRQTRQEQQPRFLGPGNEGMGEKWRGGENERKKRDSRGCGRWAVGSFNVDCLQ</sequence>